<keyword evidence="9" id="KW-1185">Reference proteome</keyword>
<feature type="transmembrane region" description="Helical" evidence="7">
    <location>
        <begin position="7"/>
        <end position="30"/>
    </location>
</feature>
<evidence type="ECO:0000313" key="9">
    <source>
        <dbReference type="Proteomes" id="UP001165060"/>
    </source>
</evidence>
<protein>
    <submittedName>
        <fullName evidence="8">Uncharacterized protein</fullName>
    </submittedName>
</protein>
<evidence type="ECO:0000256" key="4">
    <source>
        <dbReference type="ARBA" id="ARBA00022692"/>
    </source>
</evidence>
<reference evidence="8 9" key="1">
    <citation type="journal article" date="2023" name="Commun. Biol.">
        <title>Genome analysis of Parmales, the sister group of diatoms, reveals the evolutionary specialization of diatoms from phago-mixotrophs to photoautotrophs.</title>
        <authorList>
            <person name="Ban H."/>
            <person name="Sato S."/>
            <person name="Yoshikawa S."/>
            <person name="Yamada K."/>
            <person name="Nakamura Y."/>
            <person name="Ichinomiya M."/>
            <person name="Sato N."/>
            <person name="Blanc-Mathieu R."/>
            <person name="Endo H."/>
            <person name="Kuwata A."/>
            <person name="Ogata H."/>
        </authorList>
    </citation>
    <scope>NUCLEOTIDE SEQUENCE [LARGE SCALE GENOMIC DNA]</scope>
</reference>
<dbReference type="PANTHER" id="PTHR10332">
    <property type="entry name" value="EQUILIBRATIVE NUCLEOSIDE TRANSPORTER"/>
    <property type="match status" value="1"/>
</dbReference>
<keyword evidence="3" id="KW-0813">Transport</keyword>
<feature type="transmembrane region" description="Helical" evidence="7">
    <location>
        <begin position="100"/>
        <end position="122"/>
    </location>
</feature>
<evidence type="ECO:0000256" key="7">
    <source>
        <dbReference type="SAM" id="Phobius"/>
    </source>
</evidence>
<evidence type="ECO:0000256" key="2">
    <source>
        <dbReference type="ARBA" id="ARBA00007965"/>
    </source>
</evidence>
<dbReference type="Proteomes" id="UP001165060">
    <property type="component" value="Unassembled WGS sequence"/>
</dbReference>
<feature type="transmembrane region" description="Helical" evidence="7">
    <location>
        <begin position="167"/>
        <end position="185"/>
    </location>
</feature>
<sequence length="423" mass="44021">MPPPPPPLFGLFVLLGTGILFPWNAVISSLDYFLLLHPGSDLAFSIGTSYTWALLGTLVLLSLGKADPGTYTLKTTVGYVTMGLVLLTFSLAPAPSSSTIILLCVLVGAGDALVQAALFPLAASIHPALSGAVMLGNGTSGVLVSVLKILCKAAFPQNDEGTRMESRVYFGVGAALLCGCLWAISRVRRMGYIGRGGGGALVEEIERAEIELASLTVGGVPSDSAPKQQDDDTSMAALFRTYRSLLSLALLPTLTVFLTFVLTLSLYPGVTSLFPATFGENGWFAVTLATAFNVGDWGGRGAASLLVSRGGRVAEWVLPAVGRSGELRNFGKVAGLGAVRLVFYALFAMAARGAIRDSLGVMLLVFVMAGTSGFVVTTCMVVGPMMVDDAEKKERVNSLLLVALFLGLAVGVTLGDGIKGVMA</sequence>
<comment type="similarity">
    <text evidence="2">Belongs to the SLC29A/ENT transporter (TC 2.A.57) family.</text>
</comment>
<dbReference type="EMBL" id="BRYB01006541">
    <property type="protein sequence ID" value="GMI51368.1"/>
    <property type="molecule type" value="Genomic_DNA"/>
</dbReference>
<dbReference type="PRINTS" id="PR01130">
    <property type="entry name" value="DERENTRNSPRT"/>
</dbReference>
<comment type="caution">
    <text evidence="8">The sequence shown here is derived from an EMBL/GenBank/DDBJ whole genome shotgun (WGS) entry which is preliminary data.</text>
</comment>
<evidence type="ECO:0000256" key="1">
    <source>
        <dbReference type="ARBA" id="ARBA00004141"/>
    </source>
</evidence>
<feature type="transmembrane region" description="Helical" evidence="7">
    <location>
        <begin position="76"/>
        <end position="94"/>
    </location>
</feature>
<feature type="transmembrane region" description="Helical" evidence="7">
    <location>
        <begin position="333"/>
        <end position="351"/>
    </location>
</feature>
<dbReference type="PANTHER" id="PTHR10332:SF10">
    <property type="entry name" value="EQUILIBRATIVE NUCLEOSIDE TRANSPORTER 4"/>
    <property type="match status" value="1"/>
</dbReference>
<evidence type="ECO:0000256" key="5">
    <source>
        <dbReference type="ARBA" id="ARBA00022989"/>
    </source>
</evidence>
<proteinExistence type="inferred from homology"/>
<keyword evidence="6 7" id="KW-0472">Membrane</keyword>
<keyword evidence="5 7" id="KW-1133">Transmembrane helix</keyword>
<organism evidence="8 9">
    <name type="scientific">Tetraparma gracilis</name>
    <dbReference type="NCBI Taxonomy" id="2962635"/>
    <lineage>
        <taxon>Eukaryota</taxon>
        <taxon>Sar</taxon>
        <taxon>Stramenopiles</taxon>
        <taxon>Ochrophyta</taxon>
        <taxon>Bolidophyceae</taxon>
        <taxon>Parmales</taxon>
        <taxon>Triparmaceae</taxon>
        <taxon>Tetraparma</taxon>
    </lineage>
</organism>
<evidence type="ECO:0000256" key="3">
    <source>
        <dbReference type="ARBA" id="ARBA00022448"/>
    </source>
</evidence>
<dbReference type="Pfam" id="PF01733">
    <property type="entry name" value="Nucleoside_tran"/>
    <property type="match status" value="1"/>
</dbReference>
<feature type="transmembrane region" description="Helical" evidence="7">
    <location>
        <begin position="399"/>
        <end position="418"/>
    </location>
</feature>
<evidence type="ECO:0000256" key="6">
    <source>
        <dbReference type="ARBA" id="ARBA00023136"/>
    </source>
</evidence>
<name>A0ABQ6NAD9_9STRA</name>
<feature type="transmembrane region" description="Helical" evidence="7">
    <location>
        <begin position="42"/>
        <end position="64"/>
    </location>
</feature>
<comment type="subcellular location">
    <subcellularLocation>
        <location evidence="1">Membrane</location>
        <topology evidence="1">Multi-pass membrane protein</topology>
    </subcellularLocation>
</comment>
<feature type="transmembrane region" description="Helical" evidence="7">
    <location>
        <begin position="134"/>
        <end position="155"/>
    </location>
</feature>
<gene>
    <name evidence="8" type="ORF">TeGR_g8971</name>
</gene>
<accession>A0ABQ6NAD9</accession>
<dbReference type="InterPro" id="IPR002259">
    <property type="entry name" value="Eqnu_transpt"/>
</dbReference>
<keyword evidence="4 7" id="KW-0812">Transmembrane</keyword>
<feature type="transmembrane region" description="Helical" evidence="7">
    <location>
        <begin position="245"/>
        <end position="267"/>
    </location>
</feature>
<feature type="transmembrane region" description="Helical" evidence="7">
    <location>
        <begin position="363"/>
        <end position="387"/>
    </location>
</feature>
<evidence type="ECO:0000313" key="8">
    <source>
        <dbReference type="EMBL" id="GMI51368.1"/>
    </source>
</evidence>